<feature type="domain" description="DUF551" evidence="1">
    <location>
        <begin position="18"/>
        <end position="87"/>
    </location>
</feature>
<evidence type="ECO:0000313" key="2">
    <source>
        <dbReference type="EMBL" id="UWS35404.1"/>
    </source>
</evidence>
<dbReference type="EMBL" id="CP103445">
    <property type="protein sequence ID" value="UWS35404.1"/>
    <property type="molecule type" value="Genomic_DNA"/>
</dbReference>
<evidence type="ECO:0000259" key="1">
    <source>
        <dbReference type="Pfam" id="PF04448"/>
    </source>
</evidence>
<dbReference type="InterPro" id="IPR007539">
    <property type="entry name" value="DUF551"/>
</dbReference>
<accession>A0ABY5XEY1</accession>
<evidence type="ECO:0000313" key="3">
    <source>
        <dbReference type="Proteomes" id="UP001058553"/>
    </source>
</evidence>
<dbReference type="Proteomes" id="UP001058553">
    <property type="component" value="Chromosome"/>
</dbReference>
<dbReference type="Pfam" id="PF04448">
    <property type="entry name" value="DUF551"/>
    <property type="match status" value="1"/>
</dbReference>
<reference evidence="2" key="1">
    <citation type="submission" date="2022-07" db="EMBL/GenBank/DDBJ databases">
        <title>Genetic diversity of Erwinia pyrifoliae.</title>
        <authorList>
            <person name="Park D.S."/>
            <person name="Ham H."/>
        </authorList>
    </citation>
    <scope>NUCLEOTIDE SEQUENCE</scope>
    <source>
        <strain evidence="2">CP201486</strain>
    </source>
</reference>
<dbReference type="RefSeq" id="WP_081441640.1">
    <property type="nucleotide sequence ID" value="NZ_CP103445.1"/>
</dbReference>
<proteinExistence type="predicted"/>
<organism evidence="2 3">
    <name type="scientific">Erwinia pyrifoliae</name>
    <dbReference type="NCBI Taxonomy" id="79967"/>
    <lineage>
        <taxon>Bacteria</taxon>
        <taxon>Pseudomonadati</taxon>
        <taxon>Pseudomonadota</taxon>
        <taxon>Gammaproteobacteria</taxon>
        <taxon>Enterobacterales</taxon>
        <taxon>Erwiniaceae</taxon>
        <taxon>Erwinia</taxon>
    </lineage>
</organism>
<gene>
    <name evidence="2" type="ORF">NYP84_09840</name>
</gene>
<protein>
    <submittedName>
        <fullName evidence="2">DUF551 domain-containing protein</fullName>
    </submittedName>
</protein>
<sequence>MSLRVKELAQRDAATPTIPVTQQLPEPNNTVLLYDASGEGWVIGWRSVWRTSGQKETGNWEWSFQITELNSENTHITHWAPIPDKPEMETL</sequence>
<name>A0ABY5XEY1_ERWPY</name>
<keyword evidence="3" id="KW-1185">Reference proteome</keyword>